<dbReference type="AlphaFoldDB" id="A0A1Q9CGP0"/>
<dbReference type="OrthoDB" id="10266508at2759"/>
<dbReference type="CDD" id="cd00130">
    <property type="entry name" value="PAS"/>
    <property type="match status" value="1"/>
</dbReference>
<reference evidence="4 5" key="1">
    <citation type="submission" date="2016-02" db="EMBL/GenBank/DDBJ databases">
        <title>Genome analysis of coral dinoflagellate symbionts highlights evolutionary adaptations to a symbiotic lifestyle.</title>
        <authorList>
            <person name="Aranda M."/>
            <person name="Li Y."/>
            <person name="Liew Y.J."/>
            <person name="Baumgarten S."/>
            <person name="Simakov O."/>
            <person name="Wilson M."/>
            <person name="Piel J."/>
            <person name="Ashoor H."/>
            <person name="Bougouffa S."/>
            <person name="Bajic V.B."/>
            <person name="Ryu T."/>
            <person name="Ravasi T."/>
            <person name="Bayer T."/>
            <person name="Micklem G."/>
            <person name="Kim H."/>
            <person name="Bhak J."/>
            <person name="Lajeunesse T.C."/>
            <person name="Voolstra C.R."/>
        </authorList>
    </citation>
    <scope>NUCLEOTIDE SEQUENCE [LARGE SCALE GENOMIC DNA]</scope>
    <source>
        <strain evidence="4 5">CCMP2467</strain>
    </source>
</reference>
<dbReference type="PROSITE" id="PS50112">
    <property type="entry name" value="PAS"/>
    <property type="match status" value="1"/>
</dbReference>
<dbReference type="SUPFAM" id="SSF55785">
    <property type="entry name" value="PYP-like sensor domain (PAS domain)"/>
    <property type="match status" value="1"/>
</dbReference>
<evidence type="ECO:0000259" key="3">
    <source>
        <dbReference type="PROSITE" id="PS50113"/>
    </source>
</evidence>
<keyword evidence="5" id="KW-1185">Reference proteome</keyword>
<feature type="domain" description="PAS" evidence="2">
    <location>
        <begin position="377"/>
        <end position="421"/>
    </location>
</feature>
<dbReference type="InterPro" id="IPR000014">
    <property type="entry name" value="PAS"/>
</dbReference>
<protein>
    <recommendedName>
        <fullName evidence="6">PAS domain-containing protein</fullName>
    </recommendedName>
</protein>
<feature type="domain" description="PAC" evidence="3">
    <location>
        <begin position="456"/>
        <end position="508"/>
    </location>
</feature>
<evidence type="ECO:0000256" key="1">
    <source>
        <dbReference type="SAM" id="MobiDB-lite"/>
    </source>
</evidence>
<dbReference type="Gene3D" id="3.30.450.20">
    <property type="entry name" value="PAS domain"/>
    <property type="match status" value="1"/>
</dbReference>
<evidence type="ECO:0000313" key="5">
    <source>
        <dbReference type="Proteomes" id="UP000186817"/>
    </source>
</evidence>
<evidence type="ECO:0000259" key="2">
    <source>
        <dbReference type="PROSITE" id="PS50112"/>
    </source>
</evidence>
<dbReference type="SMART" id="SM00086">
    <property type="entry name" value="PAC"/>
    <property type="match status" value="1"/>
</dbReference>
<feature type="compositionally biased region" description="Basic and acidic residues" evidence="1">
    <location>
        <begin position="814"/>
        <end position="823"/>
    </location>
</feature>
<organism evidence="4 5">
    <name type="scientific">Symbiodinium microadriaticum</name>
    <name type="common">Dinoflagellate</name>
    <name type="synonym">Zooxanthella microadriatica</name>
    <dbReference type="NCBI Taxonomy" id="2951"/>
    <lineage>
        <taxon>Eukaryota</taxon>
        <taxon>Sar</taxon>
        <taxon>Alveolata</taxon>
        <taxon>Dinophyceae</taxon>
        <taxon>Suessiales</taxon>
        <taxon>Symbiodiniaceae</taxon>
        <taxon>Symbiodinium</taxon>
    </lineage>
</organism>
<comment type="caution">
    <text evidence="4">The sequence shown here is derived from an EMBL/GenBank/DDBJ whole genome shotgun (WGS) entry which is preliminary data.</text>
</comment>
<feature type="region of interest" description="Disordered" evidence="1">
    <location>
        <begin position="1"/>
        <end position="36"/>
    </location>
</feature>
<evidence type="ECO:0000313" key="4">
    <source>
        <dbReference type="EMBL" id="OLP82094.1"/>
    </source>
</evidence>
<dbReference type="Proteomes" id="UP000186817">
    <property type="component" value="Unassembled WGS sequence"/>
</dbReference>
<dbReference type="InterPro" id="IPR000700">
    <property type="entry name" value="PAS-assoc_C"/>
</dbReference>
<feature type="region of interest" description="Disordered" evidence="1">
    <location>
        <begin position="762"/>
        <end position="823"/>
    </location>
</feature>
<dbReference type="PROSITE" id="PS50113">
    <property type="entry name" value="PAC"/>
    <property type="match status" value="1"/>
</dbReference>
<dbReference type="InterPro" id="IPR001610">
    <property type="entry name" value="PAC"/>
</dbReference>
<accession>A0A1Q9CGP0</accession>
<gene>
    <name evidence="4" type="ORF">AK812_SmicGene37293</name>
</gene>
<dbReference type="EMBL" id="LSRX01001225">
    <property type="protein sequence ID" value="OLP82094.1"/>
    <property type="molecule type" value="Genomic_DNA"/>
</dbReference>
<feature type="compositionally biased region" description="Basic residues" evidence="1">
    <location>
        <begin position="762"/>
        <end position="783"/>
    </location>
</feature>
<evidence type="ECO:0008006" key="6">
    <source>
        <dbReference type="Google" id="ProtNLM"/>
    </source>
</evidence>
<proteinExistence type="predicted"/>
<dbReference type="InterPro" id="IPR035965">
    <property type="entry name" value="PAS-like_dom_sf"/>
</dbReference>
<sequence>MQYAPFAQLPPPPGLVGTRSDPIVLPAGPNDLKASSEEETQKIFKLARDVVADHEKWLSTMSDEEASRKERQDLLRVVAQSSGTVDKKATLHFQMPGGSQATEKLDVEATTAFELNSKAYELLSNKREQWKITVSGPTAGTASSVFIEVNEAMYGQSLARGDELLCGKPYGTAGMLTAQLNEAQRALADSRKVLSATKKALADAEKSLRDQAYGCLRRCFDGANAPVVVPWLCQCVCGMEPVSLRLPVLFLASSCPSASSKDAAGVLYIGQDRSQRSKLQRQYIIASCPGEILRQQEVTGLLKSSHSSEVTLQDRLIRCSEWKFIMMRAVGLVRLRAVLLRRGECPFDCGGQVRMRGGASMGCLAASSLKLVRLEEWNRGAELLTGFTKEEAVGKRLVQNYIADEFSDSVQTMLSQGMNGQDRVGGLPLESLESLLDMRVTQAFLPCPRLNLQEITNYEFSLWTKSGQRKDILWSATARRDRHGNIVGVIGIGHDITELRSESKMLANYVRICGAAVWSLKGNAKTGVITAQMDICDPRMVLWRASFVSILKTMSELLDETVTTDFGYEFCFEAPNGSVKWYKVQGHLIQECTLGSQFEVTGSMQEVTSMLIDKVMGDRWQKWWSRMCHMVFDATLLVDTQEYRVLNAWGEEKVFGCKLQSHHPLLQLIKPEDTVSLKEAFNEVTFKGFERGRTLHLLRPGNQRDTPAQCFLLSADQENPNECMMGIRMQVTASDENVSVLWDVAKPNPVLTLEDLARLKSGLKRSHRRPSRNLRNVHQRSLHPRNERGERIASGVPLSSSQDLHGEFEDDDDVRSVSDMSDRGWRVQQQPGKICKRGSNPFNLSPKKGRLLLDVTPLGEFTIARSEVRWGSCEERLFCSSTACAEEGRAHFGSADVRGSVALTLRLPINEDSSPTMNEPNWQEIKDLVRPGQCLMMVGSATWMSFVSALRPLLKRHPKLPKLQKLCAVLPASPTAAEPAV</sequence>
<name>A0A1Q9CGP0_SYMMI</name>
<dbReference type="Pfam" id="PF13426">
    <property type="entry name" value="PAS_9"/>
    <property type="match status" value="1"/>
</dbReference>